<evidence type="ECO:0000313" key="15">
    <source>
        <dbReference type="EMBL" id="ADY48382.1"/>
    </source>
</evidence>
<dbReference type="PANTHER" id="PTHR12966">
    <property type="entry name" value="NADH DEHYDROGENASE UBIQUINONE 1 ALPHA SUBCOMPLEX SUBUNIT 13"/>
    <property type="match status" value="1"/>
</dbReference>
<name>F1LE28_ASCSU</name>
<evidence type="ECO:0000256" key="9">
    <source>
        <dbReference type="ARBA" id="ARBA00022989"/>
    </source>
</evidence>
<dbReference type="AlphaFoldDB" id="F1LE28"/>
<evidence type="ECO:0000256" key="2">
    <source>
        <dbReference type="ARBA" id="ARBA00007312"/>
    </source>
</evidence>
<keyword evidence="10 14" id="KW-0496">Mitochondrion</keyword>
<keyword evidence="11 14" id="KW-0472">Membrane</keyword>
<sequence>MLQFAGAIVFTQLGKYIKHFHKCFGRTRASFCSGAMNKQYRQEMPPTGGYRKFNWNRTFPKMVWRPGIVVGVVFGTSVYGIFQALANKKHIMSEKFEDVDIQSAMEPFLTAERDRYWLRLLKKNRDLENEVMKDVPGWKTGTWYGEPVYFTLGDKWWDPSMDEVFAHSEHHTLMKEHLWRHHPEYAAPKFYDRWIPKFIDKYNW</sequence>
<keyword evidence="9 14" id="KW-1133">Transmembrane helix</keyword>
<evidence type="ECO:0000256" key="5">
    <source>
        <dbReference type="ARBA" id="ARBA00022660"/>
    </source>
</evidence>
<keyword evidence="5 14" id="KW-0679">Respiratory chain</keyword>
<comment type="similarity">
    <text evidence="2 14">Belongs to the complex I NDUFA13 subunit family.</text>
</comment>
<comment type="subunit">
    <text evidence="13">Complex I is composed of 45 different subunits. Interacts with CARD15, but not with CARD4. Interacts with STAT3, but not with STAT1, STAT2 and STAT5A. Interacts with OLFM4.</text>
</comment>
<protein>
    <recommendedName>
        <fullName evidence="3 14">NADH dehydrogenase [ubiquinone] 1 alpha subcomplex subunit 13</fullName>
    </recommendedName>
</protein>
<dbReference type="InterPro" id="IPR009346">
    <property type="entry name" value="GRIM-19"/>
</dbReference>
<evidence type="ECO:0000256" key="6">
    <source>
        <dbReference type="ARBA" id="ARBA00022692"/>
    </source>
</evidence>
<proteinExistence type="evidence at transcript level"/>
<evidence type="ECO:0000256" key="11">
    <source>
        <dbReference type="ARBA" id="ARBA00023136"/>
    </source>
</evidence>
<evidence type="ECO:0000256" key="13">
    <source>
        <dbReference type="ARBA" id="ARBA00046797"/>
    </source>
</evidence>
<keyword evidence="15" id="KW-0830">Ubiquinone</keyword>
<evidence type="ECO:0000256" key="10">
    <source>
        <dbReference type="ARBA" id="ARBA00023128"/>
    </source>
</evidence>
<dbReference type="Pfam" id="PF06212">
    <property type="entry name" value="GRIM-19"/>
    <property type="match status" value="1"/>
</dbReference>
<comment type="subcellular location">
    <subcellularLocation>
        <location evidence="1 14">Mitochondrion inner membrane</location>
        <topology evidence="1 14">Single-pass membrane protein</topology>
        <orientation evidence="1 14">Matrix side</orientation>
    </subcellularLocation>
</comment>
<feature type="transmembrane region" description="Helical" evidence="14">
    <location>
        <begin position="63"/>
        <end position="82"/>
    </location>
</feature>
<reference evidence="15" key="1">
    <citation type="journal article" date="2011" name="Genome Res.">
        <title>Deep small RNA sequencing from the nematode Ascaris reveals conservation, functional diversification, and novel developmental profiles.</title>
        <authorList>
            <person name="Wang J."/>
            <person name="Czech B."/>
            <person name="Crunk A."/>
            <person name="Wallace A."/>
            <person name="Mitreva M."/>
            <person name="Hannon G.J."/>
            <person name="Davis R.E."/>
        </authorList>
    </citation>
    <scope>NUCLEOTIDE SEQUENCE</scope>
</reference>
<evidence type="ECO:0000256" key="4">
    <source>
        <dbReference type="ARBA" id="ARBA00022448"/>
    </source>
</evidence>
<keyword evidence="8 14" id="KW-0249">Electron transport</keyword>
<dbReference type="GO" id="GO:0045271">
    <property type="term" value="C:respiratory chain complex I"/>
    <property type="evidence" value="ECO:0007669"/>
    <property type="project" value="UniProtKB-UniRule"/>
</dbReference>
<evidence type="ECO:0000256" key="8">
    <source>
        <dbReference type="ARBA" id="ARBA00022982"/>
    </source>
</evidence>
<dbReference type="PANTHER" id="PTHR12966:SF0">
    <property type="entry name" value="NADH DEHYDROGENASE [UBIQUINONE] 1 ALPHA SUBCOMPLEX SUBUNIT 13"/>
    <property type="match status" value="1"/>
</dbReference>
<keyword evidence="4 14" id="KW-0813">Transport</keyword>
<evidence type="ECO:0000256" key="1">
    <source>
        <dbReference type="ARBA" id="ARBA00004298"/>
    </source>
</evidence>
<organism evidence="15">
    <name type="scientific">Ascaris suum</name>
    <name type="common">Pig roundworm</name>
    <name type="synonym">Ascaris lumbricoides</name>
    <dbReference type="NCBI Taxonomy" id="6253"/>
    <lineage>
        <taxon>Eukaryota</taxon>
        <taxon>Metazoa</taxon>
        <taxon>Ecdysozoa</taxon>
        <taxon>Nematoda</taxon>
        <taxon>Chromadorea</taxon>
        <taxon>Rhabditida</taxon>
        <taxon>Spirurina</taxon>
        <taxon>Ascaridomorpha</taxon>
        <taxon>Ascaridoidea</taxon>
        <taxon>Ascarididae</taxon>
        <taxon>Ascaris</taxon>
    </lineage>
</organism>
<evidence type="ECO:0000256" key="7">
    <source>
        <dbReference type="ARBA" id="ARBA00022792"/>
    </source>
</evidence>
<evidence type="ECO:0000256" key="12">
    <source>
        <dbReference type="ARBA" id="ARBA00045908"/>
    </source>
</evidence>
<comment type="function">
    <text evidence="14">Complex I functions in the transfer of electrons from NADH to the respiratory chain. Accessory subunit of the mitochondrial membrane respiratory chain NADH dehydrogenase (Complex I), that is believed not to be involved in catalysis.</text>
</comment>
<evidence type="ECO:0000256" key="3">
    <source>
        <dbReference type="ARBA" id="ARBA00018192"/>
    </source>
</evidence>
<keyword evidence="6 14" id="KW-0812">Transmembrane</keyword>
<comment type="function">
    <text evidence="12">Accessory subunit of the mitochondrial membrane respiratory chain NADH dehydrogenase (Complex I), that is believed not to be involved in catalysis. Complex I functions in the transfer of electrons from NADH to the respiratory chain. The immediate electron acceptor for the enzyme is believed to be ubiquinone. Involved in the interferon/all-trans-retinoic acid (IFN/RA) induced cell death. This apoptotic activity is inhibited by interaction with viral IRF1. Prevents the transactivation of STAT3 target genes. May play a role in CARD15-mediated innate mucosal responses and serve to regulate intestinal epithelial cell responses to microbes.</text>
</comment>
<evidence type="ECO:0000256" key="14">
    <source>
        <dbReference type="RuleBase" id="RU368034"/>
    </source>
</evidence>
<keyword evidence="7 14" id="KW-0999">Mitochondrion inner membrane</keyword>
<accession>F1LE28</accession>
<dbReference type="GO" id="GO:0005743">
    <property type="term" value="C:mitochondrial inner membrane"/>
    <property type="evidence" value="ECO:0007669"/>
    <property type="project" value="UniProtKB-SubCell"/>
</dbReference>
<dbReference type="EMBL" id="JI179968">
    <property type="protein sequence ID" value="ADY48382.1"/>
    <property type="molecule type" value="mRNA"/>
</dbReference>